<dbReference type="PANTHER" id="PTHR30328:SF54">
    <property type="entry name" value="HTH-TYPE TRANSCRIPTIONAL REPRESSOR SCO4008"/>
    <property type="match status" value="1"/>
</dbReference>
<dbReference type="InterPro" id="IPR001647">
    <property type="entry name" value="HTH_TetR"/>
</dbReference>
<dbReference type="InterPro" id="IPR050109">
    <property type="entry name" value="HTH-type_TetR-like_transc_reg"/>
</dbReference>
<dbReference type="Pfam" id="PF00440">
    <property type="entry name" value="TetR_N"/>
    <property type="match status" value="1"/>
</dbReference>
<proteinExistence type="predicted"/>
<dbReference type="Proteomes" id="UP000555393">
    <property type="component" value="Unassembled WGS sequence"/>
</dbReference>
<protein>
    <submittedName>
        <fullName evidence="4">TetR/AcrR family transcriptional regulator</fullName>
    </submittedName>
</protein>
<evidence type="ECO:0000256" key="2">
    <source>
        <dbReference type="PROSITE-ProRule" id="PRU00335"/>
    </source>
</evidence>
<dbReference type="RefSeq" id="WP_246431335.1">
    <property type="nucleotide sequence ID" value="NZ_JACIIU010000018.1"/>
</dbReference>
<feature type="DNA-binding region" description="H-T-H motif" evidence="2">
    <location>
        <begin position="39"/>
        <end position="58"/>
    </location>
</feature>
<dbReference type="PROSITE" id="PS50977">
    <property type="entry name" value="HTH_TETR_2"/>
    <property type="match status" value="1"/>
</dbReference>
<keyword evidence="1 2" id="KW-0238">DNA-binding</keyword>
<dbReference type="PRINTS" id="PR00455">
    <property type="entry name" value="HTHTETR"/>
</dbReference>
<organism evidence="4 5">
    <name type="scientific">Paenochrobactrum gallinarii</name>
    <dbReference type="NCBI Taxonomy" id="643673"/>
    <lineage>
        <taxon>Bacteria</taxon>
        <taxon>Pseudomonadati</taxon>
        <taxon>Pseudomonadota</taxon>
        <taxon>Alphaproteobacteria</taxon>
        <taxon>Hyphomicrobiales</taxon>
        <taxon>Brucellaceae</taxon>
        <taxon>Paenochrobactrum</taxon>
    </lineage>
</organism>
<dbReference type="PANTHER" id="PTHR30328">
    <property type="entry name" value="TRANSCRIPTIONAL REPRESSOR"/>
    <property type="match status" value="1"/>
</dbReference>
<accession>A0A841M7P3</accession>
<sequence>MKTPKKQEAVQKRDPVATSKALLQAAMSEFTQYGFEGGRVDRIAQMAGCNKQLVYHYFGSKAELYKLTLEEVYREIRESEMQLHLEDLAPEAAMARLVSFSFDYLAEHPEFIALLNDENRMDACHLKASDNIAEMHSPLVKMIDETLARGIKAGLFNNKFEPINLYLSIAGLSFFYFSNHKTLSVIFKRDMISQDSIDARRQHVIDLILSALRP</sequence>
<dbReference type="SUPFAM" id="SSF48498">
    <property type="entry name" value="Tetracyclin repressor-like, C-terminal domain"/>
    <property type="match status" value="1"/>
</dbReference>
<keyword evidence="5" id="KW-1185">Reference proteome</keyword>
<dbReference type="InterPro" id="IPR041474">
    <property type="entry name" value="NicS_C"/>
</dbReference>
<dbReference type="AlphaFoldDB" id="A0A841M7P3"/>
<dbReference type="SUPFAM" id="SSF46689">
    <property type="entry name" value="Homeodomain-like"/>
    <property type="match status" value="1"/>
</dbReference>
<gene>
    <name evidence="4" type="ORF">FHS77_002740</name>
</gene>
<feature type="domain" description="HTH tetR-type" evidence="3">
    <location>
        <begin position="16"/>
        <end position="76"/>
    </location>
</feature>
<name>A0A841M7P3_9HYPH</name>
<dbReference type="Gene3D" id="1.10.357.10">
    <property type="entry name" value="Tetracycline Repressor, domain 2"/>
    <property type="match status" value="1"/>
</dbReference>
<dbReference type="Pfam" id="PF17938">
    <property type="entry name" value="TetR_C_29"/>
    <property type="match status" value="1"/>
</dbReference>
<evidence type="ECO:0000313" key="5">
    <source>
        <dbReference type="Proteomes" id="UP000555393"/>
    </source>
</evidence>
<dbReference type="InterPro" id="IPR036271">
    <property type="entry name" value="Tet_transcr_reg_TetR-rel_C_sf"/>
</dbReference>
<comment type="caution">
    <text evidence="4">The sequence shown here is derived from an EMBL/GenBank/DDBJ whole genome shotgun (WGS) entry which is preliminary data.</text>
</comment>
<evidence type="ECO:0000313" key="4">
    <source>
        <dbReference type="EMBL" id="MBB6262168.1"/>
    </source>
</evidence>
<evidence type="ECO:0000256" key="1">
    <source>
        <dbReference type="ARBA" id="ARBA00023125"/>
    </source>
</evidence>
<dbReference type="EMBL" id="JACIIU010000018">
    <property type="protein sequence ID" value="MBB6262168.1"/>
    <property type="molecule type" value="Genomic_DNA"/>
</dbReference>
<reference evidence="4 5" key="1">
    <citation type="submission" date="2020-08" db="EMBL/GenBank/DDBJ databases">
        <title>Genomic Encyclopedia of Type Strains, Phase IV (KMG-IV): sequencing the most valuable type-strain genomes for metagenomic binning, comparative biology and taxonomic classification.</title>
        <authorList>
            <person name="Goeker M."/>
        </authorList>
    </citation>
    <scope>NUCLEOTIDE SEQUENCE [LARGE SCALE GENOMIC DNA]</scope>
    <source>
        <strain evidence="4 5">DSM 22336</strain>
    </source>
</reference>
<dbReference type="GO" id="GO:0003677">
    <property type="term" value="F:DNA binding"/>
    <property type="evidence" value="ECO:0007669"/>
    <property type="project" value="UniProtKB-UniRule"/>
</dbReference>
<evidence type="ECO:0000259" key="3">
    <source>
        <dbReference type="PROSITE" id="PS50977"/>
    </source>
</evidence>
<dbReference type="InterPro" id="IPR009057">
    <property type="entry name" value="Homeodomain-like_sf"/>
</dbReference>